<dbReference type="EMBL" id="JADBFD010000019">
    <property type="protein sequence ID" value="MBE2888979.1"/>
    <property type="molecule type" value="Genomic_DNA"/>
</dbReference>
<dbReference type="RefSeq" id="WP_192905797.1">
    <property type="nucleotide sequence ID" value="NZ_JADBFD010000019.1"/>
</dbReference>
<name>A0ABR9NXK4_9BACT</name>
<evidence type="ECO:0000313" key="1">
    <source>
        <dbReference type="EMBL" id="MBE2888979.1"/>
    </source>
</evidence>
<reference evidence="1 2" key="1">
    <citation type="submission" date="2020-10" db="EMBL/GenBank/DDBJ databases">
        <title>Investigation of anaerobic biodegradation of phenanthrene by a sulfate-dependent Geobacter anodireducens strain PheS2.</title>
        <authorList>
            <person name="Zhang Z."/>
        </authorList>
    </citation>
    <scope>NUCLEOTIDE SEQUENCE [LARGE SCALE GENOMIC DNA]</scope>
    <source>
        <strain evidence="1 2">PheS2</strain>
    </source>
</reference>
<sequence>MMKRMFKRVVKHLENRRKFNRMKRWMRERAYPGRLVVGLCNSGALRLYR</sequence>
<keyword evidence="2" id="KW-1185">Reference proteome</keyword>
<protein>
    <submittedName>
        <fullName evidence="1">Uncharacterized protein</fullName>
    </submittedName>
</protein>
<organism evidence="1 2">
    <name type="scientific">Geobacter anodireducens</name>
    <dbReference type="NCBI Taxonomy" id="1340425"/>
    <lineage>
        <taxon>Bacteria</taxon>
        <taxon>Pseudomonadati</taxon>
        <taxon>Thermodesulfobacteriota</taxon>
        <taxon>Desulfuromonadia</taxon>
        <taxon>Geobacterales</taxon>
        <taxon>Geobacteraceae</taxon>
        <taxon>Geobacter</taxon>
    </lineage>
</organism>
<dbReference type="Proteomes" id="UP000618926">
    <property type="component" value="Unassembled WGS sequence"/>
</dbReference>
<accession>A0ABR9NXK4</accession>
<evidence type="ECO:0000313" key="2">
    <source>
        <dbReference type="Proteomes" id="UP000618926"/>
    </source>
</evidence>
<proteinExistence type="predicted"/>
<gene>
    <name evidence="1" type="ORF">IIE05_13500</name>
</gene>
<comment type="caution">
    <text evidence="1">The sequence shown here is derived from an EMBL/GenBank/DDBJ whole genome shotgun (WGS) entry which is preliminary data.</text>
</comment>